<comment type="cofactor">
    <cofactor evidence="1">
        <name>pyridoxal 5'-phosphate</name>
        <dbReference type="ChEBI" id="CHEBI:597326"/>
    </cofactor>
</comment>
<dbReference type="Proteomes" id="UP000006001">
    <property type="component" value="Unassembled WGS sequence"/>
</dbReference>
<dbReference type="InterPro" id="IPR004839">
    <property type="entry name" value="Aminotransferase_I/II_large"/>
</dbReference>
<dbReference type="InterPro" id="IPR015421">
    <property type="entry name" value="PyrdxlP-dep_Trfase_major"/>
</dbReference>
<name>D0WGK9_SLAES</name>
<dbReference type="SUPFAM" id="SSF53383">
    <property type="entry name" value="PLP-dependent transferases"/>
    <property type="match status" value="1"/>
</dbReference>
<dbReference type="InterPro" id="IPR015424">
    <property type="entry name" value="PyrdxlP-dep_Trfase"/>
</dbReference>
<gene>
    <name evidence="3" type="ORF">HMPREF0762_00963</name>
</gene>
<dbReference type="EC" id="2.6.1.-" evidence="1"/>
<dbReference type="PRINTS" id="PR00753">
    <property type="entry name" value="ACCSYNTHASE"/>
</dbReference>
<dbReference type="HOGENOM" id="CLU_017584_4_3_11"/>
<organism evidence="3 4">
    <name type="scientific">Slackia exigua (strain ATCC 700122 / DSM 15923 / CIP 105133 / JCM 11022 / KCTC 5966 / S-7)</name>
    <dbReference type="NCBI Taxonomy" id="649764"/>
    <lineage>
        <taxon>Bacteria</taxon>
        <taxon>Bacillati</taxon>
        <taxon>Actinomycetota</taxon>
        <taxon>Coriobacteriia</taxon>
        <taxon>Eggerthellales</taxon>
        <taxon>Eggerthellaceae</taxon>
        <taxon>Slackia</taxon>
    </lineage>
</organism>
<dbReference type="AlphaFoldDB" id="D0WGK9"/>
<dbReference type="CDD" id="cd00609">
    <property type="entry name" value="AAT_like"/>
    <property type="match status" value="1"/>
</dbReference>
<dbReference type="PANTHER" id="PTHR42691">
    <property type="entry name" value="ASPARTATE AMINOTRANSFERASE YHDR-RELATED"/>
    <property type="match status" value="1"/>
</dbReference>
<evidence type="ECO:0000313" key="4">
    <source>
        <dbReference type="Proteomes" id="UP000006001"/>
    </source>
</evidence>
<dbReference type="EMBL" id="ACUX02000006">
    <property type="protein sequence ID" value="EEZ61622.1"/>
    <property type="molecule type" value="Genomic_DNA"/>
</dbReference>
<dbReference type="NCBIfam" id="NF005305">
    <property type="entry name" value="PRK06836.1"/>
    <property type="match status" value="1"/>
</dbReference>
<comment type="caution">
    <text evidence="3">The sequence shown here is derived from an EMBL/GenBank/DDBJ whole genome shotgun (WGS) entry which is preliminary data.</text>
</comment>
<feature type="domain" description="Aminotransferase class I/classII large" evidence="2">
    <location>
        <begin position="34"/>
        <end position="374"/>
    </location>
</feature>
<evidence type="ECO:0000256" key="1">
    <source>
        <dbReference type="RuleBase" id="RU000481"/>
    </source>
</evidence>
<dbReference type="Pfam" id="PF00155">
    <property type="entry name" value="Aminotran_1_2"/>
    <property type="match status" value="1"/>
</dbReference>
<dbReference type="STRING" id="649764.HMPREF0762_00963"/>
<dbReference type="InterPro" id="IPR004838">
    <property type="entry name" value="NHTrfase_class1_PyrdxlP-BS"/>
</dbReference>
<dbReference type="RefSeq" id="WP_006362219.1">
    <property type="nucleotide sequence ID" value="NZ_GG700630.1"/>
</dbReference>
<keyword evidence="1 3" id="KW-0808">Transferase</keyword>
<dbReference type="Gene3D" id="3.40.640.10">
    <property type="entry name" value="Type I PLP-dependent aspartate aminotransferase-like (Major domain)"/>
    <property type="match status" value="1"/>
</dbReference>
<proteinExistence type="inferred from homology"/>
<comment type="similarity">
    <text evidence="1">Belongs to the class-I pyridoxal-phosphate-dependent aminotransferase family.</text>
</comment>
<dbReference type="GO" id="GO:0008483">
    <property type="term" value="F:transaminase activity"/>
    <property type="evidence" value="ECO:0007669"/>
    <property type="project" value="UniProtKB-KW"/>
</dbReference>
<dbReference type="PROSITE" id="PS00105">
    <property type="entry name" value="AA_TRANSFER_CLASS_1"/>
    <property type="match status" value="1"/>
</dbReference>
<accession>D0WGK9</accession>
<dbReference type="eggNOG" id="COG0436">
    <property type="taxonomic scope" value="Bacteria"/>
</dbReference>
<dbReference type="PANTHER" id="PTHR42691:SF1">
    <property type="entry name" value="ASPARTATE AMINOTRANSFERASE YHDR-RELATED"/>
    <property type="match status" value="1"/>
</dbReference>
<keyword evidence="4" id="KW-1185">Reference proteome</keyword>
<dbReference type="GO" id="GO:0030170">
    <property type="term" value="F:pyridoxal phosphate binding"/>
    <property type="evidence" value="ECO:0007669"/>
    <property type="project" value="InterPro"/>
</dbReference>
<evidence type="ECO:0000259" key="2">
    <source>
        <dbReference type="Pfam" id="PF00155"/>
    </source>
</evidence>
<reference evidence="3" key="1">
    <citation type="submission" date="2009-10" db="EMBL/GenBank/DDBJ databases">
        <authorList>
            <person name="Weinstock G."/>
            <person name="Sodergren E."/>
            <person name="Clifton S."/>
            <person name="Fulton L."/>
            <person name="Fulton B."/>
            <person name="Courtney L."/>
            <person name="Fronick C."/>
            <person name="Harrison M."/>
            <person name="Strong C."/>
            <person name="Farmer C."/>
            <person name="Delahaunty K."/>
            <person name="Markovic C."/>
            <person name="Hall O."/>
            <person name="Minx P."/>
            <person name="Tomlinson C."/>
            <person name="Mitreva M."/>
            <person name="Nelson J."/>
            <person name="Hou S."/>
            <person name="Wollam A."/>
            <person name="Pepin K.H."/>
            <person name="Johnson M."/>
            <person name="Bhonagiri V."/>
            <person name="Nash W.E."/>
            <person name="Warren W."/>
            <person name="Chinwalla A."/>
            <person name="Mardis E.R."/>
            <person name="Wilson R.K."/>
        </authorList>
    </citation>
    <scope>NUCLEOTIDE SEQUENCE [LARGE SCALE GENOMIC DNA]</scope>
    <source>
        <strain evidence="3">ATCC 700122</strain>
    </source>
</reference>
<sequence length="394" mass="42470">MYNQRMHALGNEPSAIRELFAYGLARKAEIGSDKVFDFSLGNPSIPAPAAVGRAIADIAELPPQDVHGYTPAQGLPAARDAIARVLNRRHATSYGPDDLYLTCGAAASLSICIAALANPGDEFIVISPYFPEYRVWIEHAGCSCIEVPARADDFQLDVPAIAGAITGRTAGVIVNSPNNPVGSVYPKGDLEALADELRMAQKRTGRDVYLLADEPYREIVYDGLEVPWVPSIYENTLVCYSYSKSLSLPGERIGYILVPPAVACARDVYAAIAGAGRALGFVCAPALLQRVIERCADEPSDVEAYRKNRNALYAGLTALGYECVEPQGAFYLWVRALEDDAEAFALRARAHELLIVPSDSFGAKGWVRIGYCVAPEVIAGSMSAFAELMAEYRG</sequence>
<dbReference type="OrthoDB" id="9763453at2"/>
<dbReference type="GeneID" id="85007519"/>
<evidence type="ECO:0000313" key="3">
    <source>
        <dbReference type="EMBL" id="EEZ61622.1"/>
    </source>
</evidence>
<protein>
    <recommendedName>
        <fullName evidence="1">Aminotransferase</fullName>
        <ecNumber evidence="1">2.6.1.-</ecNumber>
    </recommendedName>
</protein>
<keyword evidence="1 3" id="KW-0032">Aminotransferase</keyword>